<dbReference type="PANTHER" id="PTHR44520:SF2">
    <property type="entry name" value="RESPONSE REGULATOR RCP1"/>
    <property type="match status" value="1"/>
</dbReference>
<sequence>MAAISCILLVDDDDTTNFLNQALLKRMAITDTILVAGNGQEALVLLRTHCAPVASPSCPALILLDMKMPLMNGSEFLQAYTQRPPTENPAVVIIMLTTSLNPKDVEQMQGLPINGYLTKPLTRDKINQLLLEHFPATQARPQRDH</sequence>
<dbReference type="Pfam" id="PF00072">
    <property type="entry name" value="Response_reg"/>
    <property type="match status" value="1"/>
</dbReference>
<reference evidence="4" key="1">
    <citation type="journal article" date="2019" name="Int. J. Syst. Evol. Microbiol.">
        <title>The Global Catalogue of Microorganisms (GCM) 10K type strain sequencing project: providing services to taxonomists for standard genome sequencing and annotation.</title>
        <authorList>
            <consortium name="The Broad Institute Genomics Platform"/>
            <consortium name="The Broad Institute Genome Sequencing Center for Infectious Disease"/>
            <person name="Wu L."/>
            <person name="Ma J."/>
        </authorList>
    </citation>
    <scope>NUCLEOTIDE SEQUENCE [LARGE SCALE GENOMIC DNA]</scope>
    <source>
        <strain evidence="4">CGMCC 1.14966</strain>
    </source>
</reference>
<dbReference type="RefSeq" id="WP_188562142.1">
    <property type="nucleotide sequence ID" value="NZ_BMGY01000018.1"/>
</dbReference>
<feature type="domain" description="Response regulatory" evidence="2">
    <location>
        <begin position="6"/>
        <end position="134"/>
    </location>
</feature>
<feature type="modified residue" description="4-aspartylphosphate" evidence="1">
    <location>
        <position position="65"/>
    </location>
</feature>
<gene>
    <name evidence="3" type="ORF">GCM10011495_22260</name>
</gene>
<dbReference type="PROSITE" id="PS50110">
    <property type="entry name" value="RESPONSE_REGULATORY"/>
    <property type="match status" value="1"/>
</dbReference>
<dbReference type="SMART" id="SM00448">
    <property type="entry name" value="REC"/>
    <property type="match status" value="1"/>
</dbReference>
<dbReference type="InterPro" id="IPR001789">
    <property type="entry name" value="Sig_transdc_resp-reg_receiver"/>
</dbReference>
<dbReference type="PANTHER" id="PTHR44520">
    <property type="entry name" value="RESPONSE REGULATOR RCP1-RELATED"/>
    <property type="match status" value="1"/>
</dbReference>
<keyword evidence="4" id="KW-1185">Reference proteome</keyword>
<dbReference type="InterPro" id="IPR052893">
    <property type="entry name" value="TCS_response_regulator"/>
</dbReference>
<dbReference type="Gene3D" id="3.40.50.2300">
    <property type="match status" value="1"/>
</dbReference>
<protein>
    <submittedName>
        <fullName evidence="3">Response regulator</fullName>
    </submittedName>
</protein>
<proteinExistence type="predicted"/>
<keyword evidence="1" id="KW-0597">Phosphoprotein</keyword>
<dbReference type="InterPro" id="IPR011006">
    <property type="entry name" value="CheY-like_superfamily"/>
</dbReference>
<dbReference type="SUPFAM" id="SSF52172">
    <property type="entry name" value="CheY-like"/>
    <property type="match status" value="1"/>
</dbReference>
<evidence type="ECO:0000313" key="3">
    <source>
        <dbReference type="EMBL" id="GGH86212.1"/>
    </source>
</evidence>
<evidence type="ECO:0000313" key="4">
    <source>
        <dbReference type="Proteomes" id="UP000637774"/>
    </source>
</evidence>
<dbReference type="EMBL" id="BMGY01000018">
    <property type="protein sequence ID" value="GGH86212.1"/>
    <property type="molecule type" value="Genomic_DNA"/>
</dbReference>
<accession>A0ABQ2A529</accession>
<organism evidence="3 4">
    <name type="scientific">Hymenobacter frigidus</name>
    <dbReference type="NCBI Taxonomy" id="1524095"/>
    <lineage>
        <taxon>Bacteria</taxon>
        <taxon>Pseudomonadati</taxon>
        <taxon>Bacteroidota</taxon>
        <taxon>Cytophagia</taxon>
        <taxon>Cytophagales</taxon>
        <taxon>Hymenobacteraceae</taxon>
        <taxon>Hymenobacter</taxon>
    </lineage>
</organism>
<dbReference type="Proteomes" id="UP000637774">
    <property type="component" value="Unassembled WGS sequence"/>
</dbReference>
<evidence type="ECO:0000259" key="2">
    <source>
        <dbReference type="PROSITE" id="PS50110"/>
    </source>
</evidence>
<name>A0ABQ2A529_9BACT</name>
<evidence type="ECO:0000256" key="1">
    <source>
        <dbReference type="PROSITE-ProRule" id="PRU00169"/>
    </source>
</evidence>
<comment type="caution">
    <text evidence="3">The sequence shown here is derived from an EMBL/GenBank/DDBJ whole genome shotgun (WGS) entry which is preliminary data.</text>
</comment>